<dbReference type="Pfam" id="PF13432">
    <property type="entry name" value="TPR_16"/>
    <property type="match status" value="2"/>
</dbReference>
<keyword evidence="7 8" id="KW-0802">TPR repeat</keyword>
<evidence type="ECO:0000256" key="7">
    <source>
        <dbReference type="ARBA" id="ARBA00022803"/>
    </source>
</evidence>
<comment type="pathway">
    <text evidence="1">Protein modification; protein glycosylation.</text>
</comment>
<dbReference type="Gene3D" id="1.25.40.10">
    <property type="entry name" value="Tetratricopeptide repeat domain"/>
    <property type="match status" value="6"/>
</dbReference>
<dbReference type="GO" id="GO:0097363">
    <property type="term" value="F:protein O-acetylglucosaminyltransferase activity"/>
    <property type="evidence" value="ECO:0007669"/>
    <property type="project" value="UniProtKB-EC"/>
</dbReference>
<dbReference type="Pfam" id="PF13414">
    <property type="entry name" value="TPR_11"/>
    <property type="match status" value="1"/>
</dbReference>
<feature type="domain" description="O-GlcNAc transferase C-terminal" evidence="10">
    <location>
        <begin position="244"/>
        <end position="398"/>
    </location>
</feature>
<dbReference type="Proteomes" id="UP000218437">
    <property type="component" value="Chromosome"/>
</dbReference>
<dbReference type="RefSeq" id="WP_096235052.1">
    <property type="nucleotide sequence ID" value="NZ_CP023422.1"/>
</dbReference>
<feature type="repeat" description="TPR" evidence="8">
    <location>
        <begin position="865"/>
        <end position="898"/>
    </location>
</feature>
<protein>
    <recommendedName>
        <fullName evidence="3">protein O-GlcNAc transferase</fullName>
        <ecNumber evidence="3">2.4.1.255</ecNumber>
    </recommendedName>
</protein>
<feature type="domain" description="O-GlcNAc transferase C-terminal" evidence="10">
    <location>
        <begin position="421"/>
        <end position="586"/>
    </location>
</feature>
<dbReference type="Pfam" id="PF00515">
    <property type="entry name" value="TPR_1"/>
    <property type="match status" value="1"/>
</dbReference>
<evidence type="ECO:0000256" key="9">
    <source>
        <dbReference type="SAM" id="MobiDB-lite"/>
    </source>
</evidence>
<evidence type="ECO:0000256" key="1">
    <source>
        <dbReference type="ARBA" id="ARBA00004922"/>
    </source>
</evidence>
<evidence type="ECO:0000256" key="5">
    <source>
        <dbReference type="ARBA" id="ARBA00022679"/>
    </source>
</evidence>
<dbReference type="InterPro" id="IPR013105">
    <property type="entry name" value="TPR_2"/>
</dbReference>
<dbReference type="SMART" id="SM00028">
    <property type="entry name" value="TPR"/>
    <property type="match status" value="12"/>
</dbReference>
<dbReference type="AlphaFoldDB" id="A0A290WVW5"/>
<evidence type="ECO:0000256" key="3">
    <source>
        <dbReference type="ARBA" id="ARBA00011970"/>
    </source>
</evidence>
<dbReference type="SUPFAM" id="SSF53756">
    <property type="entry name" value="UDP-Glycosyltransferase/glycogen phosphorylase"/>
    <property type="match status" value="1"/>
</dbReference>
<evidence type="ECO:0000256" key="2">
    <source>
        <dbReference type="ARBA" id="ARBA00005386"/>
    </source>
</evidence>
<dbReference type="Gene3D" id="3.40.50.11380">
    <property type="match status" value="1"/>
</dbReference>
<comment type="similarity">
    <text evidence="2">Belongs to the glycosyltransferase 41 family. O-GlcNAc transferase subfamily.</text>
</comment>
<keyword evidence="5" id="KW-0808">Transferase</keyword>
<dbReference type="EMBL" id="CP023422">
    <property type="protein sequence ID" value="ATD61013.1"/>
    <property type="molecule type" value="Genomic_DNA"/>
</dbReference>
<dbReference type="KEGG" id="jsv:CNX70_13205"/>
<feature type="repeat" description="TPR" evidence="8">
    <location>
        <begin position="831"/>
        <end position="864"/>
    </location>
</feature>
<dbReference type="Pfam" id="PF07719">
    <property type="entry name" value="TPR_2"/>
    <property type="match status" value="1"/>
</dbReference>
<dbReference type="UniPathway" id="UPA00378"/>
<keyword evidence="4" id="KW-0328">Glycosyltransferase</keyword>
<evidence type="ECO:0000313" key="12">
    <source>
        <dbReference type="Proteomes" id="UP000218437"/>
    </source>
</evidence>
<keyword evidence="6" id="KW-0677">Repeat</keyword>
<dbReference type="PROSITE" id="PS50005">
    <property type="entry name" value="TPR"/>
    <property type="match status" value="6"/>
</dbReference>
<feature type="repeat" description="TPR" evidence="8">
    <location>
        <begin position="65"/>
        <end position="98"/>
    </location>
</feature>
<evidence type="ECO:0000256" key="6">
    <source>
        <dbReference type="ARBA" id="ARBA00022737"/>
    </source>
</evidence>
<accession>A0A290WVW5</accession>
<keyword evidence="12" id="KW-1185">Reference proteome</keyword>
<evidence type="ECO:0000256" key="4">
    <source>
        <dbReference type="ARBA" id="ARBA00022676"/>
    </source>
</evidence>
<dbReference type="InterPro" id="IPR019734">
    <property type="entry name" value="TPR_rpt"/>
</dbReference>
<dbReference type="Gene3D" id="3.40.50.2000">
    <property type="entry name" value="Glycogen Phosphorylase B"/>
    <property type="match status" value="1"/>
</dbReference>
<dbReference type="InterPro" id="IPR029489">
    <property type="entry name" value="OGT/SEC/SPY_C"/>
</dbReference>
<dbReference type="SUPFAM" id="SSF48452">
    <property type="entry name" value="TPR-like"/>
    <property type="match status" value="3"/>
</dbReference>
<organism evidence="11 12">
    <name type="scientific">Janthinobacterium svalbardensis</name>
    <dbReference type="NCBI Taxonomy" id="368607"/>
    <lineage>
        <taxon>Bacteria</taxon>
        <taxon>Pseudomonadati</taxon>
        <taxon>Pseudomonadota</taxon>
        <taxon>Betaproteobacteria</taxon>
        <taxon>Burkholderiales</taxon>
        <taxon>Oxalobacteraceae</taxon>
        <taxon>Janthinobacterium</taxon>
    </lineage>
</organism>
<evidence type="ECO:0000259" key="10">
    <source>
        <dbReference type="Pfam" id="PF13844"/>
    </source>
</evidence>
<sequence length="971" mass="105574">MRANNSSPIGRRSESAVDKNQQAQSALPQDAVAQCKLAERLSAADRHEEAILAYNAALLLQADEPSIHNDLGNALQKAGRLDEALDAYRHMLLLSPQNALAESNIGSVLQAQGGIDLAMQRYQVALAIAPDFAAAHFNLGTCKLLLEKVDESLVHFSAAIRCDPNFYLAHNNLTTTLSRAGRIDEATEACRHALAINPQWNEMHSNLLFSLTHNAAITPARLLEEHLHFGRQFEAPLQSAWPQHANKRDPDRVLRVGFVSADLNNHAMANFITPVLEHLMHATRLEIYVYCNNRVDDRTTAYLKGVVRQWQAIQALSDQQLAEQITKDGIDILIDLSGHTGSNRLLAFARKPAPIQMTWMGYPMTTGLQAMDYYLTDRYFSPPGLLDEQFTEKLLALPACAPYVPSPEAPEIAPAPALAHGHLTFGSFNRANKLSREVIAGWSALLRAIPQARMVVAAMPSEQFRNVLMGWFAEEGITAERLNFHDITSTSDYLALHRLVDVCLDTWPYNGGTTTLHALWMGVPTLTMAGKTLQSRVGATILGHLGLTQFIAQDLSDLIQKGQELANDLDALVKLRMSMRTRLANSAAGQPALIAAGLDSALRTAWQRWCAGLPAVPFEADPSQSSLAKRAASLQALYSVNVDAALLLAIEHHQASRFAEAETLYLAIIHRQPQHAIAHHNMGLLATQLGYHDKSLPHLRAATLARPDEMQFVLSYAQALLHAGQADTAVDVITQAIARGIKGAALQPILSKARQAAADESPAPTQLETEHIVRLYQTGHLVDMEDAVRLLIGRYPDSGFAWSALGTALQAQGKDALAVLQRAVQLSPADAQAHGNLGNACQDAGDYRAAIECYRRALELEPTLAEASANMGSAQYAMGDTVGAVDSFRQAVLLDPDDALAHANLGNILAAMNDFDSAVTHYQQALALVPDDPQLHHDLGQVLQAMGCIEEAHASFSRAQALAQGHPNPDC</sequence>
<proteinExistence type="inferred from homology"/>
<gene>
    <name evidence="11" type="ORF">CNX70_13205</name>
</gene>
<feature type="repeat" description="TPR" evidence="8">
    <location>
        <begin position="133"/>
        <end position="166"/>
    </location>
</feature>
<dbReference type="EC" id="2.4.1.255" evidence="3"/>
<feature type="repeat" description="TPR" evidence="8">
    <location>
        <begin position="899"/>
        <end position="932"/>
    </location>
</feature>
<name>A0A290WVW5_9BURK</name>
<feature type="region of interest" description="Disordered" evidence="9">
    <location>
        <begin position="1"/>
        <end position="25"/>
    </location>
</feature>
<dbReference type="Pfam" id="PF13844">
    <property type="entry name" value="Glyco_transf_41"/>
    <property type="match status" value="2"/>
</dbReference>
<feature type="repeat" description="TPR" evidence="8">
    <location>
        <begin position="99"/>
        <end position="132"/>
    </location>
</feature>
<dbReference type="InterPro" id="IPR051939">
    <property type="entry name" value="Glycosyltr_41/O-GlcNAc_trsf"/>
</dbReference>
<dbReference type="PANTHER" id="PTHR44835">
    <property type="entry name" value="UDP-N-ACETYLGLUCOSAMINE--PEPTIDE N-ACETYLGLUCOSAMINYLTRANSFERASE SPINDLY-RELATED"/>
    <property type="match status" value="1"/>
</dbReference>
<evidence type="ECO:0000313" key="11">
    <source>
        <dbReference type="EMBL" id="ATD61013.1"/>
    </source>
</evidence>
<dbReference type="InterPro" id="IPR011990">
    <property type="entry name" value="TPR-like_helical_dom_sf"/>
</dbReference>
<dbReference type="PANTHER" id="PTHR44835:SF1">
    <property type="entry name" value="PROTEIN O-GLCNAC TRANSFERASE"/>
    <property type="match status" value="1"/>
</dbReference>
<evidence type="ECO:0000256" key="8">
    <source>
        <dbReference type="PROSITE-ProRule" id="PRU00339"/>
    </source>
</evidence>
<reference evidence="11 12" key="1">
    <citation type="submission" date="2017-09" db="EMBL/GenBank/DDBJ databases">
        <title>Complete genome sequence of Janthinobacterium svalbardensis PAMC 27463.</title>
        <authorList>
            <person name="Cho Y.-J."/>
            <person name="Cho A."/>
            <person name="Kim O.-S."/>
            <person name="Lee J.-I."/>
        </authorList>
    </citation>
    <scope>NUCLEOTIDE SEQUENCE [LARGE SCALE GENOMIC DNA]</scope>
    <source>
        <strain evidence="11 12">PAMC 27463</strain>
    </source>
</reference>
<dbReference type="PROSITE" id="PS50293">
    <property type="entry name" value="TPR_REGION"/>
    <property type="match status" value="2"/>
</dbReference>